<dbReference type="SUPFAM" id="SSF46689">
    <property type="entry name" value="Homeodomain-like"/>
    <property type="match status" value="1"/>
</dbReference>
<protein>
    <recommendedName>
        <fullName evidence="4">HTH araC/xylS-type domain-containing protein</fullName>
    </recommendedName>
</protein>
<dbReference type="GO" id="GO:0003700">
    <property type="term" value="F:DNA-binding transcription factor activity"/>
    <property type="evidence" value="ECO:0007669"/>
    <property type="project" value="InterPro"/>
</dbReference>
<keyword evidence="2" id="KW-0238">DNA-binding</keyword>
<evidence type="ECO:0000313" key="5">
    <source>
        <dbReference type="EMBL" id="KGN80318.1"/>
    </source>
</evidence>
<evidence type="ECO:0000313" key="6">
    <source>
        <dbReference type="Proteomes" id="UP000030125"/>
    </source>
</evidence>
<dbReference type="AlphaFoldDB" id="A0A0A2EN24"/>
<name>A0A0A2EN24_PORCN</name>
<proteinExistence type="predicted"/>
<dbReference type="Pfam" id="PF12833">
    <property type="entry name" value="HTH_18"/>
    <property type="match status" value="1"/>
</dbReference>
<accession>A0A0A2EN24</accession>
<dbReference type="STRING" id="36874.HQ34_01250"/>
<organism evidence="5 6">
    <name type="scientific">Porphyromonas cangingivalis</name>
    <dbReference type="NCBI Taxonomy" id="36874"/>
    <lineage>
        <taxon>Bacteria</taxon>
        <taxon>Pseudomonadati</taxon>
        <taxon>Bacteroidota</taxon>
        <taxon>Bacteroidia</taxon>
        <taxon>Bacteroidales</taxon>
        <taxon>Porphyromonadaceae</taxon>
        <taxon>Porphyromonas</taxon>
    </lineage>
</organism>
<sequence length="280" mass="32014">MSHLISIKELSSTDVLEDTFTSPLYSIFLFAQGGDFAVDGTAYRTDKNTVLFLTPYQSLQWILQPKVCRQVSFHGDFYCIEYHQYEVACNGLLFNNAYLTPYVEVSDALLTHLHQLTEYIRTEQQVDMEEQPFTASVIKSYLQLLLALCSREKEAAEGQHATVIDGQAFLFEQLLEKHHLSERRVGFYADQIGVSVEVLSRKSRQAFGKTPTQLIQDRVIIAAKRLLHLSDKSIKEIAVLLNFQDEFYFSRYFKKATGLSPKHFRDEVGISIITTAHPTL</sequence>
<reference evidence="5 6" key="1">
    <citation type="submission" date="2014-08" db="EMBL/GenBank/DDBJ databases">
        <title>Porphyromonas cangingivalis strain:COT-109_OH1386 Genome sequencing.</title>
        <authorList>
            <person name="Wallis C."/>
            <person name="Deusch O."/>
            <person name="O'Flynn C."/>
            <person name="Davis I."/>
            <person name="Jospin G."/>
            <person name="Darling A.E."/>
            <person name="Coil D.A."/>
            <person name="Alexiev A."/>
            <person name="Horsfall A."/>
            <person name="Kirkwood N."/>
            <person name="Harris S."/>
            <person name="Eisen J.A."/>
        </authorList>
    </citation>
    <scope>NUCLEOTIDE SEQUENCE [LARGE SCALE GENOMIC DNA]</scope>
    <source>
        <strain evidence="6">COT-109 OH1386</strain>
    </source>
</reference>
<feature type="domain" description="HTH araC/xylS-type" evidence="4">
    <location>
        <begin position="169"/>
        <end position="267"/>
    </location>
</feature>
<dbReference type="InterPro" id="IPR009057">
    <property type="entry name" value="Homeodomain-like_sf"/>
</dbReference>
<keyword evidence="6" id="KW-1185">Reference proteome</keyword>
<dbReference type="InterPro" id="IPR018062">
    <property type="entry name" value="HTH_AraC-typ_CS"/>
</dbReference>
<dbReference type="OrthoDB" id="1372329at2"/>
<dbReference type="eggNOG" id="COG2207">
    <property type="taxonomic scope" value="Bacteria"/>
</dbReference>
<dbReference type="PROSITE" id="PS01124">
    <property type="entry name" value="HTH_ARAC_FAMILY_2"/>
    <property type="match status" value="1"/>
</dbReference>
<dbReference type="SMART" id="SM00342">
    <property type="entry name" value="HTH_ARAC"/>
    <property type="match status" value="1"/>
</dbReference>
<evidence type="ECO:0000256" key="2">
    <source>
        <dbReference type="ARBA" id="ARBA00023125"/>
    </source>
</evidence>
<evidence type="ECO:0000259" key="4">
    <source>
        <dbReference type="PROSITE" id="PS01124"/>
    </source>
</evidence>
<dbReference type="EMBL" id="JQJD01000043">
    <property type="protein sequence ID" value="KGN80318.1"/>
    <property type="molecule type" value="Genomic_DNA"/>
</dbReference>
<dbReference type="RefSeq" id="WP_036851833.1">
    <property type="nucleotide sequence ID" value="NZ_JQJD01000043.1"/>
</dbReference>
<dbReference type="PROSITE" id="PS00041">
    <property type="entry name" value="HTH_ARAC_FAMILY_1"/>
    <property type="match status" value="1"/>
</dbReference>
<dbReference type="Gene3D" id="1.10.10.60">
    <property type="entry name" value="Homeodomain-like"/>
    <property type="match status" value="1"/>
</dbReference>
<dbReference type="PANTHER" id="PTHR43280:SF32">
    <property type="entry name" value="TRANSCRIPTIONAL REGULATORY PROTEIN"/>
    <property type="match status" value="1"/>
</dbReference>
<keyword evidence="3" id="KW-0804">Transcription</keyword>
<dbReference type="InterPro" id="IPR018060">
    <property type="entry name" value="HTH_AraC"/>
</dbReference>
<dbReference type="PANTHER" id="PTHR43280">
    <property type="entry name" value="ARAC-FAMILY TRANSCRIPTIONAL REGULATOR"/>
    <property type="match status" value="1"/>
</dbReference>
<dbReference type="GO" id="GO:0043565">
    <property type="term" value="F:sequence-specific DNA binding"/>
    <property type="evidence" value="ECO:0007669"/>
    <property type="project" value="InterPro"/>
</dbReference>
<evidence type="ECO:0000256" key="1">
    <source>
        <dbReference type="ARBA" id="ARBA00023015"/>
    </source>
</evidence>
<gene>
    <name evidence="5" type="ORF">HQ35_06460</name>
</gene>
<keyword evidence="1" id="KW-0805">Transcription regulation</keyword>
<comment type="caution">
    <text evidence="5">The sequence shown here is derived from an EMBL/GenBank/DDBJ whole genome shotgun (WGS) entry which is preliminary data.</text>
</comment>
<dbReference type="Proteomes" id="UP000030125">
    <property type="component" value="Unassembled WGS sequence"/>
</dbReference>
<evidence type="ECO:0000256" key="3">
    <source>
        <dbReference type="ARBA" id="ARBA00023163"/>
    </source>
</evidence>